<sequence length="340" mass="38752">MRRAMIPSSRLDFDNPSSMTDEEYVYFTGITKDQFAEVLSSLRNTTVRSRRTCLATLFVKLRTGLSNNILSVLFSMKKHQVRRSVHAAKLAMMKEYVPDHLGLITSVMKPSSENTTPLARCLFSHDNPDTAILILDGTSIYIQKSSHYLFQRASYSMHKHRPLVKMMIVVGSDGYILSILGPYRANGDNNDASITKHIFKSNQENLKNWIYANDVCVVDRGFRDSVEFLKDNDLHVEIPFYLPKGARQHSTEEANLSRLVTKVRWVVESVNGRVKNWKLLNRVVSNHYVPSIGHQRHSEKELRQSDKMINSVPDASALPQTDSESDDSEDEDDNDSVIEE</sequence>
<dbReference type="EMBL" id="VSWD01000004">
    <property type="protein sequence ID" value="KAK3104579.1"/>
    <property type="molecule type" value="Genomic_DNA"/>
</dbReference>
<comment type="caution">
    <text evidence="5">The sequence shown here is derived from an EMBL/GenBank/DDBJ whole genome shotgun (WGS) entry which is preliminary data.</text>
</comment>
<keyword evidence="2" id="KW-0479">Metal-binding</keyword>
<evidence type="ECO:0000256" key="2">
    <source>
        <dbReference type="ARBA" id="ARBA00022723"/>
    </source>
</evidence>
<evidence type="ECO:0000313" key="6">
    <source>
        <dbReference type="Proteomes" id="UP001186944"/>
    </source>
</evidence>
<dbReference type="PANTHER" id="PTHR23080">
    <property type="entry name" value="THAP DOMAIN PROTEIN"/>
    <property type="match status" value="1"/>
</dbReference>
<dbReference type="InterPro" id="IPR027806">
    <property type="entry name" value="HARBI1_dom"/>
</dbReference>
<evidence type="ECO:0000256" key="3">
    <source>
        <dbReference type="SAM" id="MobiDB-lite"/>
    </source>
</evidence>
<gene>
    <name evidence="5" type="ORF">FSP39_005352</name>
</gene>
<feature type="domain" description="DDE Tnp4" evidence="4">
    <location>
        <begin position="135"/>
        <end position="292"/>
    </location>
</feature>
<evidence type="ECO:0000256" key="1">
    <source>
        <dbReference type="ARBA" id="ARBA00001968"/>
    </source>
</evidence>
<dbReference type="Pfam" id="PF13359">
    <property type="entry name" value="DDE_Tnp_4"/>
    <property type="match status" value="1"/>
</dbReference>
<feature type="compositionally biased region" description="Basic and acidic residues" evidence="3">
    <location>
        <begin position="296"/>
        <end position="306"/>
    </location>
</feature>
<feature type="compositionally biased region" description="Acidic residues" evidence="3">
    <location>
        <begin position="323"/>
        <end position="340"/>
    </location>
</feature>
<name>A0AA88YFM1_PINIB</name>
<keyword evidence="6" id="KW-1185">Reference proteome</keyword>
<evidence type="ECO:0000259" key="4">
    <source>
        <dbReference type="Pfam" id="PF13359"/>
    </source>
</evidence>
<dbReference type="GO" id="GO:0046872">
    <property type="term" value="F:metal ion binding"/>
    <property type="evidence" value="ECO:0007669"/>
    <property type="project" value="UniProtKB-KW"/>
</dbReference>
<dbReference type="AlphaFoldDB" id="A0AA88YFM1"/>
<accession>A0AA88YFM1</accession>
<dbReference type="Proteomes" id="UP001186944">
    <property type="component" value="Unassembled WGS sequence"/>
</dbReference>
<evidence type="ECO:0000313" key="5">
    <source>
        <dbReference type="EMBL" id="KAK3104579.1"/>
    </source>
</evidence>
<comment type="cofactor">
    <cofactor evidence="1">
        <name>a divalent metal cation</name>
        <dbReference type="ChEBI" id="CHEBI:60240"/>
    </cofactor>
</comment>
<proteinExistence type="predicted"/>
<feature type="region of interest" description="Disordered" evidence="3">
    <location>
        <begin position="291"/>
        <end position="340"/>
    </location>
</feature>
<protein>
    <recommendedName>
        <fullName evidence="4">DDE Tnp4 domain-containing protein</fullName>
    </recommendedName>
</protein>
<reference evidence="5" key="1">
    <citation type="submission" date="2019-08" db="EMBL/GenBank/DDBJ databases">
        <title>The improved chromosome-level genome for the pearl oyster Pinctada fucata martensii using PacBio sequencing and Hi-C.</title>
        <authorList>
            <person name="Zheng Z."/>
        </authorList>
    </citation>
    <scope>NUCLEOTIDE SEQUENCE</scope>
    <source>
        <strain evidence="5">ZZ-2019</strain>
        <tissue evidence="5">Adductor muscle</tissue>
    </source>
</reference>
<organism evidence="5 6">
    <name type="scientific">Pinctada imbricata</name>
    <name type="common">Atlantic pearl-oyster</name>
    <name type="synonym">Pinctada martensii</name>
    <dbReference type="NCBI Taxonomy" id="66713"/>
    <lineage>
        <taxon>Eukaryota</taxon>
        <taxon>Metazoa</taxon>
        <taxon>Spiralia</taxon>
        <taxon>Lophotrochozoa</taxon>
        <taxon>Mollusca</taxon>
        <taxon>Bivalvia</taxon>
        <taxon>Autobranchia</taxon>
        <taxon>Pteriomorphia</taxon>
        <taxon>Pterioida</taxon>
        <taxon>Pterioidea</taxon>
        <taxon>Pteriidae</taxon>
        <taxon>Pinctada</taxon>
    </lineage>
</organism>